<keyword evidence="4" id="KW-1185">Reference proteome</keyword>
<dbReference type="GO" id="GO:0031514">
    <property type="term" value="C:motile cilium"/>
    <property type="evidence" value="ECO:0007669"/>
    <property type="project" value="TreeGrafter"/>
</dbReference>
<dbReference type="AlphaFoldDB" id="A0A0L0C9Y6"/>
<protein>
    <submittedName>
        <fullName evidence="3">Coiled-coil domain-containing protein lobo</fullName>
    </submittedName>
</protein>
<reference evidence="3 4" key="1">
    <citation type="journal article" date="2015" name="Nat. Commun.">
        <title>Lucilia cuprina genome unlocks parasitic fly biology to underpin future interventions.</title>
        <authorList>
            <person name="Anstead C.A."/>
            <person name="Korhonen P.K."/>
            <person name="Young N.D."/>
            <person name="Hall R.S."/>
            <person name="Jex A.R."/>
            <person name="Murali S.C."/>
            <person name="Hughes D.S."/>
            <person name="Lee S.F."/>
            <person name="Perry T."/>
            <person name="Stroehlein A.J."/>
            <person name="Ansell B.R."/>
            <person name="Breugelmans B."/>
            <person name="Hofmann A."/>
            <person name="Qu J."/>
            <person name="Dugan S."/>
            <person name="Lee S.L."/>
            <person name="Chao H."/>
            <person name="Dinh H."/>
            <person name="Han Y."/>
            <person name="Doddapaneni H.V."/>
            <person name="Worley K.C."/>
            <person name="Muzny D.M."/>
            <person name="Ioannidis P."/>
            <person name="Waterhouse R.M."/>
            <person name="Zdobnov E.M."/>
            <person name="James P.J."/>
            <person name="Bagnall N.H."/>
            <person name="Kotze A.C."/>
            <person name="Gibbs R.A."/>
            <person name="Richards S."/>
            <person name="Batterham P."/>
            <person name="Gasser R.B."/>
        </authorList>
    </citation>
    <scope>NUCLEOTIDE SEQUENCE [LARGE SCALE GENOMIC DNA]</scope>
    <source>
        <strain evidence="3 4">LS</strain>
        <tissue evidence="3">Full body</tissue>
    </source>
</reference>
<dbReference type="PANTHER" id="PTHR35249:SF2">
    <property type="entry name" value="DYNEIN REGULATORY COMPLEX SUBUNIT 7"/>
    <property type="match status" value="1"/>
</dbReference>
<dbReference type="PANTHER" id="PTHR35249">
    <property type="entry name" value="DYNEIN REGULATORY COMPLEX SUBUNIT 7"/>
    <property type="match status" value="1"/>
</dbReference>
<dbReference type="InterPro" id="IPR033551">
    <property type="entry name" value="DRC7/lobo"/>
</dbReference>
<evidence type="ECO:0000313" key="3">
    <source>
        <dbReference type="EMBL" id="KNC28259.1"/>
    </source>
</evidence>
<gene>
    <name evidence="3" type="ORF">FF38_10580</name>
</gene>
<evidence type="ECO:0000256" key="1">
    <source>
        <dbReference type="SAM" id="MobiDB-lite"/>
    </source>
</evidence>
<feature type="domain" description="Dynein regulatory complex subunit 7 MORN" evidence="2">
    <location>
        <begin position="17"/>
        <end position="148"/>
    </location>
</feature>
<dbReference type="InterPro" id="IPR056291">
    <property type="entry name" value="MORN_DRC7"/>
</dbReference>
<proteinExistence type="predicted"/>
<dbReference type="Pfam" id="PF24667">
    <property type="entry name" value="MORN_DRC7"/>
    <property type="match status" value="1"/>
</dbReference>
<sequence>MTYNTALKCDIQKQDKNTLAPKELYFFSDPRQDSLKYLKLESDRIMLHYRKRTDFCFYQEFEFKAADQVLKKIVEKFNRNLFIPADKDIAVRTFNLNERKISLKYHYAKGALTASTREFIKPQKPDYGQQIMFDSSLIKSYKPRVSESPILTRARTRNIHVPGPIDDSSDSPFTSRHRIAKSPLAAQVRDSNLQSSSQTVEPTVNMGNENDTNSLTSGSQPIPSSSGNDLNVLTSRLERVLTLNHNAFMGFG</sequence>
<feature type="region of interest" description="Disordered" evidence="1">
    <location>
        <begin position="152"/>
        <end position="229"/>
    </location>
</feature>
<dbReference type="EMBL" id="JRES01000806">
    <property type="protein sequence ID" value="KNC28259.1"/>
    <property type="molecule type" value="Genomic_DNA"/>
</dbReference>
<organism evidence="3 4">
    <name type="scientific">Lucilia cuprina</name>
    <name type="common">Green bottle fly</name>
    <name type="synonym">Australian sheep blowfly</name>
    <dbReference type="NCBI Taxonomy" id="7375"/>
    <lineage>
        <taxon>Eukaryota</taxon>
        <taxon>Metazoa</taxon>
        <taxon>Ecdysozoa</taxon>
        <taxon>Arthropoda</taxon>
        <taxon>Hexapoda</taxon>
        <taxon>Insecta</taxon>
        <taxon>Pterygota</taxon>
        <taxon>Neoptera</taxon>
        <taxon>Endopterygota</taxon>
        <taxon>Diptera</taxon>
        <taxon>Brachycera</taxon>
        <taxon>Muscomorpha</taxon>
        <taxon>Oestroidea</taxon>
        <taxon>Calliphoridae</taxon>
        <taxon>Luciliinae</taxon>
        <taxon>Lucilia</taxon>
    </lineage>
</organism>
<dbReference type="Proteomes" id="UP000037069">
    <property type="component" value="Unassembled WGS sequence"/>
</dbReference>
<feature type="compositionally biased region" description="Polar residues" evidence="1">
    <location>
        <begin position="189"/>
        <end position="229"/>
    </location>
</feature>
<evidence type="ECO:0000259" key="2">
    <source>
        <dbReference type="Pfam" id="PF24667"/>
    </source>
</evidence>
<evidence type="ECO:0000313" key="4">
    <source>
        <dbReference type="Proteomes" id="UP000037069"/>
    </source>
</evidence>
<dbReference type="OrthoDB" id="10262874at2759"/>
<dbReference type="GO" id="GO:0030317">
    <property type="term" value="P:flagellated sperm motility"/>
    <property type="evidence" value="ECO:0007669"/>
    <property type="project" value="TreeGrafter"/>
</dbReference>
<accession>A0A0L0C9Y6</accession>
<name>A0A0L0C9Y6_LUCCU</name>
<comment type="caution">
    <text evidence="3">The sequence shown here is derived from an EMBL/GenBank/DDBJ whole genome shotgun (WGS) entry which is preliminary data.</text>
</comment>